<evidence type="ECO:0000313" key="2">
    <source>
        <dbReference type="Proteomes" id="UP000287651"/>
    </source>
</evidence>
<proteinExistence type="predicted"/>
<gene>
    <name evidence="1" type="ORF">B296_00005465</name>
</gene>
<dbReference type="PANTHER" id="PTHR37201">
    <property type="entry name" value="WD REPEAT PROTEIN"/>
    <property type="match status" value="1"/>
</dbReference>
<accession>A0A427AI96</accession>
<evidence type="ECO:0000313" key="1">
    <source>
        <dbReference type="EMBL" id="RRT75944.1"/>
    </source>
</evidence>
<reference evidence="1 2" key="1">
    <citation type="journal article" date="2014" name="Agronomy (Basel)">
        <title>A Draft Genome Sequence for Ensete ventricosum, the Drought-Tolerant Tree Against Hunger.</title>
        <authorList>
            <person name="Harrison J."/>
            <person name="Moore K.A."/>
            <person name="Paszkiewicz K."/>
            <person name="Jones T."/>
            <person name="Grant M."/>
            <person name="Ambacheew D."/>
            <person name="Muzemil S."/>
            <person name="Studholme D.J."/>
        </authorList>
    </citation>
    <scope>NUCLEOTIDE SEQUENCE [LARGE SCALE GENOMIC DNA]</scope>
</reference>
<name>A0A427AI96_ENSVE</name>
<dbReference type="AlphaFoldDB" id="A0A427AI96"/>
<organism evidence="1 2">
    <name type="scientific">Ensete ventricosum</name>
    <name type="common">Abyssinian banana</name>
    <name type="synonym">Musa ensete</name>
    <dbReference type="NCBI Taxonomy" id="4639"/>
    <lineage>
        <taxon>Eukaryota</taxon>
        <taxon>Viridiplantae</taxon>
        <taxon>Streptophyta</taxon>
        <taxon>Embryophyta</taxon>
        <taxon>Tracheophyta</taxon>
        <taxon>Spermatophyta</taxon>
        <taxon>Magnoliopsida</taxon>
        <taxon>Liliopsida</taxon>
        <taxon>Zingiberales</taxon>
        <taxon>Musaceae</taxon>
        <taxon>Ensete</taxon>
    </lineage>
</organism>
<dbReference type="PANTHER" id="PTHR37201:SF1">
    <property type="entry name" value="WD REPEAT PROTEIN"/>
    <property type="match status" value="1"/>
</dbReference>
<dbReference type="Proteomes" id="UP000287651">
    <property type="component" value="Unassembled WGS sequence"/>
</dbReference>
<protein>
    <submittedName>
        <fullName evidence="1">Uncharacterized protein</fullName>
    </submittedName>
</protein>
<comment type="caution">
    <text evidence="1">The sequence shown here is derived from an EMBL/GenBank/DDBJ whole genome shotgun (WGS) entry which is preliminary data.</text>
</comment>
<dbReference type="EMBL" id="AMZH03002333">
    <property type="protein sequence ID" value="RRT75944.1"/>
    <property type="molecule type" value="Genomic_DNA"/>
</dbReference>
<sequence length="300" mass="32900">MRRPGRDAEVSYRSTVSPGAASLLEGVRGRPKVCLGLPKALSITPRCTLDAPVSGTGGFPPLEALFRAPIGVSRHVIWLHGTTSFECVELRAGLGSTVIVGVLIRCGGFRCSESWLDRRSGIELKRVEIELAYPLVRPGSLGLILKWSVTKKIGDIPEERRHRLLSTVKGRKTSYLPSFTSLTFLLTLNQDLCLLIGLMTSERLSSMARTERHMDEYLLLMLSNASGGSLPFGLDKYYSPLYFKVTPIMEVMSTEQPCDVAYEFGNGLLDPWNIPAGFTKPGKTNQLVDNKLLNSIGSGI</sequence>